<protein>
    <recommendedName>
        <fullName evidence="8 9">Proline iminopeptidase</fullName>
        <shortName evidence="8">PIP</shortName>
        <ecNumber evidence="8 9">3.4.11.5</ecNumber>
    </recommendedName>
    <alternativeName>
        <fullName evidence="8">Prolyl aminopeptidase</fullName>
    </alternativeName>
</protein>
<evidence type="ECO:0000256" key="9">
    <source>
        <dbReference type="RuleBase" id="RU003421"/>
    </source>
</evidence>
<dbReference type="InterPro" id="IPR002410">
    <property type="entry name" value="Peptidase_S33"/>
</dbReference>
<evidence type="ECO:0000256" key="7">
    <source>
        <dbReference type="ARBA" id="ARBA00022801"/>
    </source>
</evidence>
<dbReference type="PRINTS" id="PR00111">
    <property type="entry name" value="ABHYDROLASE"/>
</dbReference>
<dbReference type="Gene3D" id="3.40.50.1820">
    <property type="entry name" value="alpha/beta hydrolase"/>
    <property type="match status" value="1"/>
</dbReference>
<sequence>MTSANDLRTLYPSLEPYATEMLDVGDGQCLYVEQCGNPHGRPAVFLHGGPGGGCVPDHRRLFDPERYRIVLFDQRGAGRSTPQAGRDFADLSANTTWHLVADIERIREHLGIEAWQVFGGSWGSTLALAYAQAHPGRVTELVLRGIFTLRASELDWFYQDGPRGAGAAYPDYWEDYVAPIAPQQRGRMIEAYWAVLNGPDEEARLRAARAWCQWESRTTHLLLDPAAEEEPTPESLLDDLSFARIENHYFMNHGWLREGQLIADADERLSGIPAVIVQGRYDMCCPATTAWDLHRAWPAARLQLIADAGHSVSEPGITDALVRATDGFAG</sequence>
<dbReference type="InterPro" id="IPR029058">
    <property type="entry name" value="AB_hydrolase_fold"/>
</dbReference>
<name>A0ABW2SPE1_9ACTO</name>
<dbReference type="Proteomes" id="UP001596527">
    <property type="component" value="Unassembled WGS sequence"/>
</dbReference>
<accession>A0ABW2SPE1</accession>
<comment type="subcellular location">
    <subcellularLocation>
        <location evidence="2 8">Cytoplasm</location>
    </subcellularLocation>
</comment>
<comment type="caution">
    <text evidence="11">The sequence shown here is derived from an EMBL/GenBank/DDBJ whole genome shotgun (WGS) entry which is preliminary data.</text>
</comment>
<evidence type="ECO:0000256" key="6">
    <source>
        <dbReference type="ARBA" id="ARBA00022670"/>
    </source>
</evidence>
<evidence type="ECO:0000259" key="10">
    <source>
        <dbReference type="Pfam" id="PF00561"/>
    </source>
</evidence>
<dbReference type="PIRSF" id="PIRSF006431">
    <property type="entry name" value="Pept_S33"/>
    <property type="match status" value="1"/>
</dbReference>
<dbReference type="InterPro" id="IPR000073">
    <property type="entry name" value="AB_hydrolase_1"/>
</dbReference>
<evidence type="ECO:0000313" key="11">
    <source>
        <dbReference type="EMBL" id="MFC7582014.1"/>
    </source>
</evidence>
<proteinExistence type="inferred from homology"/>
<feature type="domain" description="AB hydrolase-1" evidence="10">
    <location>
        <begin position="44"/>
        <end position="313"/>
    </location>
</feature>
<keyword evidence="12" id="KW-1185">Reference proteome</keyword>
<evidence type="ECO:0000313" key="12">
    <source>
        <dbReference type="Proteomes" id="UP001596527"/>
    </source>
</evidence>
<organism evidence="11 12">
    <name type="scientific">Schaalia naturae</name>
    <dbReference type="NCBI Taxonomy" id="635203"/>
    <lineage>
        <taxon>Bacteria</taxon>
        <taxon>Bacillati</taxon>
        <taxon>Actinomycetota</taxon>
        <taxon>Actinomycetes</taxon>
        <taxon>Actinomycetales</taxon>
        <taxon>Actinomycetaceae</taxon>
        <taxon>Schaalia</taxon>
    </lineage>
</organism>
<evidence type="ECO:0000256" key="4">
    <source>
        <dbReference type="ARBA" id="ARBA00022438"/>
    </source>
</evidence>
<comment type="similarity">
    <text evidence="3 8 9">Belongs to the peptidase S33 family.</text>
</comment>
<dbReference type="Pfam" id="PF00561">
    <property type="entry name" value="Abhydrolase_1"/>
    <property type="match status" value="1"/>
</dbReference>
<evidence type="ECO:0000256" key="3">
    <source>
        <dbReference type="ARBA" id="ARBA00010088"/>
    </source>
</evidence>
<dbReference type="EMBL" id="JBHTEF010000001">
    <property type="protein sequence ID" value="MFC7582014.1"/>
    <property type="molecule type" value="Genomic_DNA"/>
</dbReference>
<dbReference type="PANTHER" id="PTHR43722:SF1">
    <property type="entry name" value="PROLINE IMINOPEPTIDASE"/>
    <property type="match status" value="1"/>
</dbReference>
<evidence type="ECO:0000256" key="1">
    <source>
        <dbReference type="ARBA" id="ARBA00001585"/>
    </source>
</evidence>
<gene>
    <name evidence="11" type="primary">pip</name>
    <name evidence="11" type="ORF">ACFQWG_12495</name>
</gene>
<dbReference type="PANTHER" id="PTHR43722">
    <property type="entry name" value="PROLINE IMINOPEPTIDASE"/>
    <property type="match status" value="1"/>
</dbReference>
<dbReference type="RefSeq" id="WP_380975794.1">
    <property type="nucleotide sequence ID" value="NZ_JBHTEF010000001.1"/>
</dbReference>
<dbReference type="EC" id="3.4.11.5" evidence="8 9"/>
<dbReference type="GO" id="GO:0004177">
    <property type="term" value="F:aminopeptidase activity"/>
    <property type="evidence" value="ECO:0007669"/>
    <property type="project" value="UniProtKB-KW"/>
</dbReference>
<keyword evidence="6 8" id="KW-0645">Protease</keyword>
<keyword evidence="7 8" id="KW-0378">Hydrolase</keyword>
<dbReference type="SUPFAM" id="SSF53474">
    <property type="entry name" value="alpha/beta-Hydrolases"/>
    <property type="match status" value="1"/>
</dbReference>
<evidence type="ECO:0000256" key="8">
    <source>
        <dbReference type="PIRNR" id="PIRNR006431"/>
    </source>
</evidence>
<keyword evidence="5 8" id="KW-0963">Cytoplasm</keyword>
<evidence type="ECO:0000256" key="2">
    <source>
        <dbReference type="ARBA" id="ARBA00004496"/>
    </source>
</evidence>
<evidence type="ECO:0000256" key="5">
    <source>
        <dbReference type="ARBA" id="ARBA00022490"/>
    </source>
</evidence>
<dbReference type="NCBIfam" id="TIGR01249">
    <property type="entry name" value="pro_imino_pep_1"/>
    <property type="match status" value="1"/>
</dbReference>
<reference evidence="12" key="1">
    <citation type="journal article" date="2019" name="Int. J. Syst. Evol. Microbiol.">
        <title>The Global Catalogue of Microorganisms (GCM) 10K type strain sequencing project: providing services to taxonomists for standard genome sequencing and annotation.</title>
        <authorList>
            <consortium name="The Broad Institute Genomics Platform"/>
            <consortium name="The Broad Institute Genome Sequencing Center for Infectious Disease"/>
            <person name="Wu L."/>
            <person name="Ma J."/>
        </authorList>
    </citation>
    <scope>NUCLEOTIDE SEQUENCE [LARGE SCALE GENOMIC DNA]</scope>
    <source>
        <strain evidence="12">CCUG 56698</strain>
    </source>
</reference>
<dbReference type="InterPro" id="IPR005944">
    <property type="entry name" value="Pro_iminopeptidase"/>
</dbReference>
<comment type="catalytic activity">
    <reaction evidence="1 8 9">
        <text>Release of N-terminal proline from a peptide.</text>
        <dbReference type="EC" id="3.4.11.5"/>
    </reaction>
</comment>
<keyword evidence="4 8" id="KW-0031">Aminopeptidase</keyword>
<dbReference type="PRINTS" id="PR00793">
    <property type="entry name" value="PROAMNOPTASE"/>
</dbReference>